<evidence type="ECO:0000256" key="2">
    <source>
        <dbReference type="ARBA" id="ARBA00008294"/>
    </source>
</evidence>
<evidence type="ECO:0000313" key="15">
    <source>
        <dbReference type="Proteomes" id="UP000007801"/>
    </source>
</evidence>
<name>B3MJ34_DROAN</name>
<dbReference type="InterPro" id="IPR029052">
    <property type="entry name" value="Metallo-depent_PP-like"/>
</dbReference>
<comment type="subcellular location">
    <subcellularLocation>
        <location evidence="7">Cell projection</location>
        <location evidence="7">Pseudopodium</location>
    </subcellularLocation>
</comment>
<dbReference type="PhylomeDB" id="B3MJ34"/>
<evidence type="ECO:0000259" key="13">
    <source>
        <dbReference type="PROSITE" id="PS00125"/>
    </source>
</evidence>
<organism evidence="14 15">
    <name type="scientific">Drosophila ananassae</name>
    <name type="common">Fruit fly</name>
    <dbReference type="NCBI Taxonomy" id="7217"/>
    <lineage>
        <taxon>Eukaryota</taxon>
        <taxon>Metazoa</taxon>
        <taxon>Ecdysozoa</taxon>
        <taxon>Arthropoda</taxon>
        <taxon>Hexapoda</taxon>
        <taxon>Insecta</taxon>
        <taxon>Pterygota</taxon>
        <taxon>Neoptera</taxon>
        <taxon>Endopterygota</taxon>
        <taxon>Diptera</taxon>
        <taxon>Brachycera</taxon>
        <taxon>Muscomorpha</taxon>
        <taxon>Ephydroidea</taxon>
        <taxon>Drosophilidae</taxon>
        <taxon>Drosophila</taxon>
        <taxon>Sophophora</taxon>
    </lineage>
</organism>
<dbReference type="GO" id="GO:0005634">
    <property type="term" value="C:nucleus"/>
    <property type="evidence" value="ECO:0007669"/>
    <property type="project" value="TreeGrafter"/>
</dbReference>
<dbReference type="GO" id="GO:0004722">
    <property type="term" value="F:protein serine/threonine phosphatase activity"/>
    <property type="evidence" value="ECO:0007669"/>
    <property type="project" value="UniProtKB-EC"/>
</dbReference>
<dbReference type="eggNOG" id="KOG0374">
    <property type="taxonomic scope" value="Eukaryota"/>
</dbReference>
<sequence length="354" mass="39774">MSRRSTSISLGRESAKGREEKEEKQRIAHLEGIIQQLRSLAASGRRVGNLTEATLIYVCNASRALFLAQPMLLELRAPVKICGDLHGQFRDLLRIFQQCGFPPTANYLFLGDYVDRGENSIETLTLLLAYKLRYPETFFLLRGNHESADVNRVYGFFDECKRRYTIKLWRAFVDCYDCMPVAAVVADRMFCVHGGLSPDLKNLDDIRRIKRPTEVPSDGLLCDLLWSDPDEHVGAWAANDRGVSFTFGPMIVEGFLAQNNFNLIVRAHQVVEDGYEFFANRQLVTIFSAPNYCNIFDNSAAVLVVDPNLVCHFVIIRPRPAVRGVAYETDSGAGTTPPTTSSTPPPAARERKVF</sequence>
<evidence type="ECO:0000256" key="5">
    <source>
        <dbReference type="ARBA" id="ARBA00022912"/>
    </source>
</evidence>
<keyword evidence="3" id="KW-0479">Metal-binding</keyword>
<dbReference type="FunCoup" id="B3MJ34">
    <property type="interactions" value="70"/>
</dbReference>
<feature type="compositionally biased region" description="Basic and acidic residues" evidence="12">
    <location>
        <begin position="13"/>
        <end position="23"/>
    </location>
</feature>
<dbReference type="PANTHER" id="PTHR11668">
    <property type="entry name" value="SERINE/THREONINE PROTEIN PHOSPHATASE"/>
    <property type="match status" value="1"/>
</dbReference>
<dbReference type="PROSITE" id="PS00125">
    <property type="entry name" value="SER_THR_PHOSPHATASE"/>
    <property type="match status" value="1"/>
</dbReference>
<evidence type="ECO:0000256" key="4">
    <source>
        <dbReference type="ARBA" id="ARBA00022801"/>
    </source>
</evidence>
<evidence type="ECO:0000313" key="14">
    <source>
        <dbReference type="EMBL" id="EDV37100.1"/>
    </source>
</evidence>
<dbReference type="GO" id="GO:0097723">
    <property type="term" value="P:amoeboid sperm motility"/>
    <property type="evidence" value="ECO:0007669"/>
    <property type="project" value="UniProtKB-ARBA"/>
</dbReference>
<dbReference type="GeneID" id="6494465"/>
<comment type="catalytic activity">
    <reaction evidence="8">
        <text>O-phospho-L-seryl-[protein] + H2O = L-seryl-[protein] + phosphate</text>
        <dbReference type="Rhea" id="RHEA:20629"/>
        <dbReference type="Rhea" id="RHEA-COMP:9863"/>
        <dbReference type="Rhea" id="RHEA-COMP:11604"/>
        <dbReference type="ChEBI" id="CHEBI:15377"/>
        <dbReference type="ChEBI" id="CHEBI:29999"/>
        <dbReference type="ChEBI" id="CHEBI:43474"/>
        <dbReference type="ChEBI" id="CHEBI:83421"/>
        <dbReference type="EC" id="3.1.3.16"/>
    </reaction>
</comment>
<keyword evidence="6" id="KW-0464">Manganese</keyword>
<reference evidence="14 15" key="1">
    <citation type="journal article" date="2007" name="Nature">
        <title>Evolution of genes and genomes on the Drosophila phylogeny.</title>
        <authorList>
            <consortium name="Drosophila 12 Genomes Consortium"/>
            <person name="Clark A.G."/>
            <person name="Eisen M.B."/>
            <person name="Smith D.R."/>
            <person name="Bergman C.M."/>
            <person name="Oliver B."/>
            <person name="Markow T.A."/>
            <person name="Kaufman T.C."/>
            <person name="Kellis M."/>
            <person name="Gelbart W."/>
            <person name="Iyer V.N."/>
            <person name="Pollard D.A."/>
            <person name="Sackton T.B."/>
            <person name="Larracuente A.M."/>
            <person name="Singh N.D."/>
            <person name="Abad J.P."/>
            <person name="Abt D.N."/>
            <person name="Adryan B."/>
            <person name="Aguade M."/>
            <person name="Akashi H."/>
            <person name="Anderson W.W."/>
            <person name="Aquadro C.F."/>
            <person name="Ardell D.H."/>
            <person name="Arguello R."/>
            <person name="Artieri C.G."/>
            <person name="Barbash D.A."/>
            <person name="Barker D."/>
            <person name="Barsanti P."/>
            <person name="Batterham P."/>
            <person name="Batzoglou S."/>
            <person name="Begun D."/>
            <person name="Bhutkar A."/>
            <person name="Blanco E."/>
            <person name="Bosak S.A."/>
            <person name="Bradley R.K."/>
            <person name="Brand A.D."/>
            <person name="Brent M.R."/>
            <person name="Brooks A.N."/>
            <person name="Brown R.H."/>
            <person name="Butlin R.K."/>
            <person name="Caggese C."/>
            <person name="Calvi B.R."/>
            <person name="Bernardo de Carvalho A."/>
            <person name="Caspi A."/>
            <person name="Castrezana S."/>
            <person name="Celniker S.E."/>
            <person name="Chang J.L."/>
            <person name="Chapple C."/>
            <person name="Chatterji S."/>
            <person name="Chinwalla A."/>
            <person name="Civetta A."/>
            <person name="Clifton S.W."/>
            <person name="Comeron J.M."/>
            <person name="Costello J.C."/>
            <person name="Coyne J.A."/>
            <person name="Daub J."/>
            <person name="David R.G."/>
            <person name="Delcher A.L."/>
            <person name="Delehaunty K."/>
            <person name="Do C.B."/>
            <person name="Ebling H."/>
            <person name="Edwards K."/>
            <person name="Eickbush T."/>
            <person name="Evans J.D."/>
            <person name="Filipski A."/>
            <person name="Findeiss S."/>
            <person name="Freyhult E."/>
            <person name="Fulton L."/>
            <person name="Fulton R."/>
            <person name="Garcia A.C."/>
            <person name="Gardiner A."/>
            <person name="Garfield D.A."/>
            <person name="Garvin B.E."/>
            <person name="Gibson G."/>
            <person name="Gilbert D."/>
            <person name="Gnerre S."/>
            <person name="Godfrey J."/>
            <person name="Good R."/>
            <person name="Gotea V."/>
            <person name="Gravely B."/>
            <person name="Greenberg A.J."/>
            <person name="Griffiths-Jones S."/>
            <person name="Gross S."/>
            <person name="Guigo R."/>
            <person name="Gustafson E.A."/>
            <person name="Haerty W."/>
            <person name="Hahn M.W."/>
            <person name="Halligan D.L."/>
            <person name="Halpern A.L."/>
            <person name="Halter G.M."/>
            <person name="Han M.V."/>
            <person name="Heger A."/>
            <person name="Hillier L."/>
            <person name="Hinrichs A.S."/>
            <person name="Holmes I."/>
            <person name="Hoskins R.A."/>
            <person name="Hubisz M.J."/>
            <person name="Hultmark D."/>
            <person name="Huntley M.A."/>
            <person name="Jaffe D.B."/>
            <person name="Jagadeeshan S."/>
            <person name="Jeck W.R."/>
            <person name="Johnson J."/>
            <person name="Jones C.D."/>
            <person name="Jordan W.C."/>
            <person name="Karpen G.H."/>
            <person name="Kataoka E."/>
            <person name="Keightley P.D."/>
            <person name="Kheradpour P."/>
            <person name="Kirkness E.F."/>
            <person name="Koerich L.B."/>
            <person name="Kristiansen K."/>
            <person name="Kudrna D."/>
            <person name="Kulathinal R.J."/>
            <person name="Kumar S."/>
            <person name="Kwok R."/>
            <person name="Lander E."/>
            <person name="Langley C.H."/>
            <person name="Lapoint R."/>
            <person name="Lazzaro B.P."/>
            <person name="Lee S.J."/>
            <person name="Levesque L."/>
            <person name="Li R."/>
            <person name="Lin C.F."/>
            <person name="Lin M.F."/>
            <person name="Lindblad-Toh K."/>
            <person name="Llopart A."/>
            <person name="Long M."/>
            <person name="Low L."/>
            <person name="Lozovsky E."/>
            <person name="Lu J."/>
            <person name="Luo M."/>
            <person name="Machado C.A."/>
            <person name="Makalowski W."/>
            <person name="Marzo M."/>
            <person name="Matsuda M."/>
            <person name="Matzkin L."/>
            <person name="McAllister B."/>
            <person name="McBride C.S."/>
            <person name="McKernan B."/>
            <person name="McKernan K."/>
            <person name="Mendez-Lago M."/>
            <person name="Minx P."/>
            <person name="Mollenhauer M.U."/>
            <person name="Montooth K."/>
            <person name="Mount S.M."/>
            <person name="Mu X."/>
            <person name="Myers E."/>
            <person name="Negre B."/>
            <person name="Newfeld S."/>
            <person name="Nielsen R."/>
            <person name="Noor M.A."/>
            <person name="O'Grady P."/>
            <person name="Pachter L."/>
            <person name="Papaceit M."/>
            <person name="Parisi M.J."/>
            <person name="Parisi M."/>
            <person name="Parts L."/>
            <person name="Pedersen J.S."/>
            <person name="Pesole G."/>
            <person name="Phillippy A.M."/>
            <person name="Ponting C.P."/>
            <person name="Pop M."/>
            <person name="Porcelli D."/>
            <person name="Powell J.R."/>
            <person name="Prohaska S."/>
            <person name="Pruitt K."/>
            <person name="Puig M."/>
            <person name="Quesneville H."/>
            <person name="Ram K.R."/>
            <person name="Rand D."/>
            <person name="Rasmussen M.D."/>
            <person name="Reed L.K."/>
            <person name="Reenan R."/>
            <person name="Reily A."/>
            <person name="Remington K.A."/>
            <person name="Rieger T.T."/>
            <person name="Ritchie M.G."/>
            <person name="Robin C."/>
            <person name="Rogers Y.H."/>
            <person name="Rohde C."/>
            <person name="Rozas J."/>
            <person name="Rubenfield M.J."/>
            <person name="Ruiz A."/>
            <person name="Russo S."/>
            <person name="Salzberg S.L."/>
            <person name="Sanchez-Gracia A."/>
            <person name="Saranga D.J."/>
            <person name="Sato H."/>
            <person name="Schaeffer S.W."/>
            <person name="Schatz M.C."/>
            <person name="Schlenke T."/>
            <person name="Schwartz R."/>
            <person name="Segarra C."/>
            <person name="Singh R.S."/>
            <person name="Sirot L."/>
            <person name="Sirota M."/>
            <person name="Sisneros N.B."/>
            <person name="Smith C.D."/>
            <person name="Smith T.F."/>
            <person name="Spieth J."/>
            <person name="Stage D.E."/>
            <person name="Stark A."/>
            <person name="Stephan W."/>
            <person name="Strausberg R.L."/>
            <person name="Strempel S."/>
            <person name="Sturgill D."/>
            <person name="Sutton G."/>
            <person name="Sutton G.G."/>
            <person name="Tao W."/>
            <person name="Teichmann S."/>
            <person name="Tobari Y.N."/>
            <person name="Tomimura Y."/>
            <person name="Tsolas J.M."/>
            <person name="Valente V.L."/>
            <person name="Venter E."/>
            <person name="Venter J.C."/>
            <person name="Vicario S."/>
            <person name="Vieira F.G."/>
            <person name="Vilella A.J."/>
            <person name="Villasante A."/>
            <person name="Walenz B."/>
            <person name="Wang J."/>
            <person name="Wasserman M."/>
            <person name="Watts T."/>
            <person name="Wilson D."/>
            <person name="Wilson R.K."/>
            <person name="Wing R.A."/>
            <person name="Wolfner M.F."/>
            <person name="Wong A."/>
            <person name="Wong G.K."/>
            <person name="Wu C.I."/>
            <person name="Wu G."/>
            <person name="Yamamoto D."/>
            <person name="Yang H.P."/>
            <person name="Yang S.P."/>
            <person name="Yorke J.A."/>
            <person name="Yoshida K."/>
            <person name="Zdobnov E."/>
            <person name="Zhang P."/>
            <person name="Zhang Y."/>
            <person name="Zimin A.V."/>
            <person name="Baldwin J."/>
            <person name="Abdouelleil A."/>
            <person name="Abdulkadir J."/>
            <person name="Abebe A."/>
            <person name="Abera B."/>
            <person name="Abreu J."/>
            <person name="Acer S.C."/>
            <person name="Aftuck L."/>
            <person name="Alexander A."/>
            <person name="An P."/>
            <person name="Anderson E."/>
            <person name="Anderson S."/>
            <person name="Arachi H."/>
            <person name="Azer M."/>
            <person name="Bachantsang P."/>
            <person name="Barry A."/>
            <person name="Bayul T."/>
            <person name="Berlin A."/>
            <person name="Bessette D."/>
            <person name="Bloom T."/>
            <person name="Blye J."/>
            <person name="Boguslavskiy L."/>
            <person name="Bonnet C."/>
            <person name="Boukhgalter B."/>
            <person name="Bourzgui I."/>
            <person name="Brown A."/>
            <person name="Cahill P."/>
            <person name="Channer S."/>
            <person name="Cheshatsang Y."/>
            <person name="Chuda L."/>
            <person name="Citroen M."/>
            <person name="Collymore A."/>
            <person name="Cooke P."/>
            <person name="Costello M."/>
            <person name="D'Aco K."/>
            <person name="Daza R."/>
            <person name="De Haan G."/>
            <person name="DeGray S."/>
            <person name="DeMaso C."/>
            <person name="Dhargay N."/>
            <person name="Dooley K."/>
            <person name="Dooley E."/>
            <person name="Doricent M."/>
            <person name="Dorje P."/>
            <person name="Dorjee K."/>
            <person name="Dupes A."/>
            <person name="Elong R."/>
            <person name="Falk J."/>
            <person name="Farina A."/>
            <person name="Faro S."/>
            <person name="Ferguson D."/>
            <person name="Fisher S."/>
            <person name="Foley C.D."/>
            <person name="Franke A."/>
            <person name="Friedrich D."/>
            <person name="Gadbois L."/>
            <person name="Gearin G."/>
            <person name="Gearin C.R."/>
            <person name="Giannoukos G."/>
            <person name="Goode T."/>
            <person name="Graham J."/>
            <person name="Grandbois E."/>
            <person name="Grewal S."/>
            <person name="Gyaltsen K."/>
            <person name="Hafez N."/>
            <person name="Hagos B."/>
            <person name="Hall J."/>
            <person name="Henson C."/>
            <person name="Hollinger A."/>
            <person name="Honan T."/>
            <person name="Huard M.D."/>
            <person name="Hughes L."/>
            <person name="Hurhula B."/>
            <person name="Husby M.E."/>
            <person name="Kamat A."/>
            <person name="Kanga B."/>
            <person name="Kashin S."/>
            <person name="Khazanovich D."/>
            <person name="Kisner P."/>
            <person name="Lance K."/>
            <person name="Lara M."/>
            <person name="Lee W."/>
            <person name="Lennon N."/>
            <person name="Letendre F."/>
            <person name="LeVine R."/>
            <person name="Lipovsky A."/>
            <person name="Liu X."/>
            <person name="Liu J."/>
            <person name="Liu S."/>
            <person name="Lokyitsang T."/>
            <person name="Lokyitsang Y."/>
            <person name="Lubonja R."/>
            <person name="Lui A."/>
            <person name="MacDonald P."/>
            <person name="Magnisalis V."/>
            <person name="Maru K."/>
            <person name="Matthews C."/>
            <person name="McCusker W."/>
            <person name="McDonough S."/>
            <person name="Mehta T."/>
            <person name="Meldrim J."/>
            <person name="Meneus L."/>
            <person name="Mihai O."/>
            <person name="Mihalev A."/>
            <person name="Mihova T."/>
            <person name="Mittelman R."/>
            <person name="Mlenga V."/>
            <person name="Montmayeur A."/>
            <person name="Mulrain L."/>
            <person name="Navidi A."/>
            <person name="Naylor J."/>
            <person name="Negash T."/>
            <person name="Nguyen T."/>
            <person name="Nguyen N."/>
            <person name="Nicol R."/>
            <person name="Norbu C."/>
            <person name="Norbu N."/>
            <person name="Novod N."/>
            <person name="O'Neill B."/>
            <person name="Osman S."/>
            <person name="Markiewicz E."/>
            <person name="Oyono O.L."/>
            <person name="Patti C."/>
            <person name="Phunkhang P."/>
            <person name="Pierre F."/>
            <person name="Priest M."/>
            <person name="Raghuraman S."/>
            <person name="Rege F."/>
            <person name="Reyes R."/>
            <person name="Rise C."/>
            <person name="Rogov P."/>
            <person name="Ross K."/>
            <person name="Ryan E."/>
            <person name="Settipalli S."/>
            <person name="Shea T."/>
            <person name="Sherpa N."/>
            <person name="Shi L."/>
            <person name="Shih D."/>
            <person name="Sparrow T."/>
            <person name="Spaulding J."/>
            <person name="Stalker J."/>
            <person name="Stange-Thomann N."/>
            <person name="Stavropoulos S."/>
            <person name="Stone C."/>
            <person name="Strader C."/>
            <person name="Tesfaye S."/>
            <person name="Thomson T."/>
            <person name="Thoulutsang Y."/>
            <person name="Thoulutsang D."/>
            <person name="Topham K."/>
            <person name="Topping I."/>
            <person name="Tsamla T."/>
            <person name="Vassiliev H."/>
            <person name="Vo A."/>
            <person name="Wangchuk T."/>
            <person name="Wangdi T."/>
            <person name="Weiand M."/>
            <person name="Wilkinson J."/>
            <person name="Wilson A."/>
            <person name="Yadav S."/>
            <person name="Young G."/>
            <person name="Yu Q."/>
            <person name="Zembek L."/>
            <person name="Zhong D."/>
            <person name="Zimmer A."/>
            <person name="Zwirko Z."/>
            <person name="Jaffe D.B."/>
            <person name="Alvarez P."/>
            <person name="Brockman W."/>
            <person name="Butler J."/>
            <person name="Chin C."/>
            <person name="Gnerre S."/>
            <person name="Grabherr M."/>
            <person name="Kleber M."/>
            <person name="Mauceli E."/>
            <person name="MacCallum I."/>
        </authorList>
    </citation>
    <scope>NUCLEOTIDE SEQUENCE [LARGE SCALE GENOMIC DNA]</scope>
    <source>
        <strain evidence="15">Tucson 14024-0371.13</strain>
    </source>
</reference>
<dbReference type="GO" id="GO:0031143">
    <property type="term" value="C:pseudopodium"/>
    <property type="evidence" value="ECO:0007669"/>
    <property type="project" value="UniProtKB-SubCell"/>
</dbReference>
<dbReference type="STRING" id="7217.B3MJ34"/>
<dbReference type="InterPro" id="IPR050341">
    <property type="entry name" value="PP1_catalytic_subunit"/>
</dbReference>
<dbReference type="InterPro" id="IPR006186">
    <property type="entry name" value="Ser/Thr-sp_prot-phosphatase"/>
</dbReference>
<dbReference type="AlphaFoldDB" id="B3MJ34"/>
<evidence type="ECO:0000256" key="1">
    <source>
        <dbReference type="ARBA" id="ARBA00001936"/>
    </source>
</evidence>
<dbReference type="Pfam" id="PF16891">
    <property type="entry name" value="STPPase_N"/>
    <property type="match status" value="1"/>
</dbReference>
<dbReference type="PRINTS" id="PR00114">
    <property type="entry name" value="STPHPHTASE"/>
</dbReference>
<dbReference type="SUPFAM" id="SSF56300">
    <property type="entry name" value="Metallo-dependent phosphatases"/>
    <property type="match status" value="1"/>
</dbReference>
<dbReference type="OrthoDB" id="7804721at2759"/>
<keyword evidence="5" id="KW-0904">Protein phosphatase</keyword>
<dbReference type="FunFam" id="3.60.21.10:FF:000026">
    <property type="entry name" value="Serine/threonine-protein phosphatase"/>
    <property type="match status" value="1"/>
</dbReference>
<evidence type="ECO:0000256" key="11">
    <source>
        <dbReference type="RuleBase" id="RU004273"/>
    </source>
</evidence>
<feature type="region of interest" description="Disordered" evidence="12">
    <location>
        <begin position="1"/>
        <end position="23"/>
    </location>
</feature>
<dbReference type="SMR" id="B3MJ34"/>
<comment type="function">
    <text evidence="10">Probable phosphatase which plays a redundant role with gsp-4 in spermatogenesis by regulating sister chromatid segregation during meiosis. In addition, involved in sperm motility by controlling the dynamic disassembly of major sperm proteins (MSP) in the spermatozoan pseudopodium.</text>
</comment>
<dbReference type="KEGG" id="dan:6494465"/>
<dbReference type="GO" id="GO:0018991">
    <property type="term" value="P:egg-laying behavior"/>
    <property type="evidence" value="ECO:0007669"/>
    <property type="project" value="UniProtKB-ARBA"/>
</dbReference>
<feature type="compositionally biased region" description="Low complexity" evidence="12">
    <location>
        <begin position="331"/>
        <end position="342"/>
    </location>
</feature>
<proteinExistence type="inferred from homology"/>
<evidence type="ECO:0000256" key="6">
    <source>
        <dbReference type="ARBA" id="ARBA00023211"/>
    </source>
</evidence>
<dbReference type="InParanoid" id="B3MJ34"/>
<dbReference type="EC" id="3.1.3.16" evidence="11"/>
<dbReference type="GO" id="GO:0031272">
    <property type="term" value="P:regulation of pseudopodium assembly"/>
    <property type="evidence" value="ECO:0007669"/>
    <property type="project" value="UniProtKB-ARBA"/>
</dbReference>
<comment type="catalytic activity">
    <reaction evidence="9 11">
        <text>O-phospho-L-threonyl-[protein] + H2O = L-threonyl-[protein] + phosphate</text>
        <dbReference type="Rhea" id="RHEA:47004"/>
        <dbReference type="Rhea" id="RHEA-COMP:11060"/>
        <dbReference type="Rhea" id="RHEA-COMP:11605"/>
        <dbReference type="ChEBI" id="CHEBI:15377"/>
        <dbReference type="ChEBI" id="CHEBI:30013"/>
        <dbReference type="ChEBI" id="CHEBI:43474"/>
        <dbReference type="ChEBI" id="CHEBI:61977"/>
        <dbReference type="EC" id="3.1.3.16"/>
    </reaction>
</comment>
<dbReference type="Gene3D" id="3.60.21.10">
    <property type="match status" value="1"/>
</dbReference>
<dbReference type="HOGENOM" id="CLU_004962_0_0_1"/>
<dbReference type="GO" id="GO:0046872">
    <property type="term" value="F:metal ion binding"/>
    <property type="evidence" value="ECO:0007669"/>
    <property type="project" value="UniProtKB-KW"/>
</dbReference>
<dbReference type="Proteomes" id="UP000007801">
    <property type="component" value="Unassembled WGS sequence"/>
</dbReference>
<evidence type="ECO:0000256" key="10">
    <source>
        <dbReference type="ARBA" id="ARBA00054219"/>
    </source>
</evidence>
<evidence type="ECO:0000256" key="9">
    <source>
        <dbReference type="ARBA" id="ARBA00048336"/>
    </source>
</evidence>
<dbReference type="EMBL" id="CH902619">
    <property type="protein sequence ID" value="EDV37100.1"/>
    <property type="molecule type" value="Genomic_DNA"/>
</dbReference>
<keyword evidence="4 11" id="KW-0378">Hydrolase</keyword>
<dbReference type="GO" id="GO:0005737">
    <property type="term" value="C:cytoplasm"/>
    <property type="evidence" value="ECO:0007669"/>
    <property type="project" value="TreeGrafter"/>
</dbReference>
<dbReference type="SMART" id="SM00156">
    <property type="entry name" value="PP2Ac"/>
    <property type="match status" value="1"/>
</dbReference>
<protein>
    <recommendedName>
        <fullName evidence="11">Serine/threonine-protein phosphatase</fullName>
        <ecNumber evidence="11">3.1.3.16</ecNumber>
    </recommendedName>
</protein>
<comment type="similarity">
    <text evidence="2 11">Belongs to the PPP phosphatase family.</text>
</comment>
<keyword evidence="15" id="KW-1185">Reference proteome</keyword>
<evidence type="ECO:0000256" key="8">
    <source>
        <dbReference type="ARBA" id="ARBA00047761"/>
    </source>
</evidence>
<dbReference type="Pfam" id="PF00149">
    <property type="entry name" value="Metallophos"/>
    <property type="match status" value="1"/>
</dbReference>
<gene>
    <name evidence="14" type="primary">Dana\GF11601</name>
    <name evidence="14" type="synonym">dana_GLEANR_11646</name>
    <name evidence="14" type="ORF">GF11601</name>
</gene>
<dbReference type="CTD" id="44148"/>
<evidence type="ECO:0000256" key="7">
    <source>
        <dbReference type="ARBA" id="ARBA00037818"/>
    </source>
</evidence>
<dbReference type="PANTHER" id="PTHR11668:SF300">
    <property type="entry name" value="SERINE_THREONINE-PROTEIN PHOSPHATASE"/>
    <property type="match status" value="1"/>
</dbReference>
<feature type="domain" description="Serine/threonine specific protein phosphatases" evidence="13">
    <location>
        <begin position="141"/>
        <end position="146"/>
    </location>
</feature>
<feature type="region of interest" description="Disordered" evidence="12">
    <location>
        <begin position="328"/>
        <end position="354"/>
    </location>
</feature>
<comment type="cofactor">
    <cofactor evidence="1">
        <name>Mn(2+)</name>
        <dbReference type="ChEBI" id="CHEBI:29035"/>
    </cofactor>
</comment>
<dbReference type="GO" id="GO:0007060">
    <property type="term" value="P:male meiosis chromosome segregation"/>
    <property type="evidence" value="ECO:0007669"/>
    <property type="project" value="UniProtKB-ARBA"/>
</dbReference>
<evidence type="ECO:0000256" key="3">
    <source>
        <dbReference type="ARBA" id="ARBA00022723"/>
    </source>
</evidence>
<evidence type="ECO:0000256" key="12">
    <source>
        <dbReference type="SAM" id="MobiDB-lite"/>
    </source>
</evidence>
<accession>B3MJ34</accession>
<dbReference type="InterPro" id="IPR004843">
    <property type="entry name" value="Calcineurin-like_PHP"/>
</dbReference>
<dbReference type="InterPro" id="IPR031675">
    <property type="entry name" value="STPPase_N"/>
</dbReference>
<dbReference type="OMA" id="CYDCMPV"/>